<dbReference type="PANTHER" id="PTHR42860:SF1">
    <property type="entry name" value="VITAMIN B12-BINDING PROTEIN"/>
    <property type="match status" value="1"/>
</dbReference>
<evidence type="ECO:0000313" key="4">
    <source>
        <dbReference type="Proteomes" id="UP001208186"/>
    </source>
</evidence>
<protein>
    <submittedName>
        <fullName evidence="3">Cobalamin-binding protein</fullName>
    </submittedName>
</protein>
<keyword evidence="4" id="KW-1185">Reference proteome</keyword>
<dbReference type="Pfam" id="PF01497">
    <property type="entry name" value="Peripla_BP_2"/>
    <property type="match status" value="1"/>
</dbReference>
<dbReference type="InterPro" id="IPR002491">
    <property type="entry name" value="ABC_transptr_periplasmic_BD"/>
</dbReference>
<dbReference type="SUPFAM" id="SSF53807">
    <property type="entry name" value="Helical backbone' metal receptor"/>
    <property type="match status" value="1"/>
</dbReference>
<comment type="caution">
    <text evidence="3">The sequence shown here is derived from an EMBL/GenBank/DDBJ whole genome shotgun (WGS) entry which is preliminary data.</text>
</comment>
<evidence type="ECO:0000313" key="2">
    <source>
        <dbReference type="EMBL" id="MCU4718472.1"/>
    </source>
</evidence>
<accession>A0AAE3ID51</accession>
<dbReference type="RefSeq" id="WP_315909228.1">
    <property type="nucleotide sequence ID" value="NZ_JAOPKC010000011.1"/>
</dbReference>
<evidence type="ECO:0000313" key="5">
    <source>
        <dbReference type="Proteomes" id="UP001209746"/>
    </source>
</evidence>
<dbReference type="EMBL" id="JAOPKC010000011">
    <property type="protein sequence ID" value="MCU4718472.1"/>
    <property type="molecule type" value="Genomic_DNA"/>
</dbReference>
<feature type="domain" description="Fe/B12 periplasmic-binding" evidence="1">
    <location>
        <begin position="2"/>
        <end position="285"/>
    </location>
</feature>
<dbReference type="InterPro" id="IPR051030">
    <property type="entry name" value="Vitamin_B12-ABC_binding"/>
</dbReference>
<dbReference type="Proteomes" id="UP001209746">
    <property type="component" value="Unassembled WGS sequence"/>
</dbReference>
<evidence type="ECO:0000313" key="3">
    <source>
        <dbReference type="EMBL" id="MCU4727509.1"/>
    </source>
</evidence>
<reference evidence="3" key="1">
    <citation type="submission" date="2023-02" db="EMBL/GenBank/DDBJ databases">
        <title>Enrichment on poylsaccharides allowed isolation of novel metabolic and taxonomic groups of Haloarchaea.</title>
        <authorList>
            <person name="Sorokin D.Y."/>
            <person name="Elcheninov A.G."/>
            <person name="Khizhniak T.V."/>
            <person name="Kolganova T.V."/>
            <person name="Kublanov I.V."/>
        </authorList>
    </citation>
    <scope>NUCLEOTIDE SEQUENCE</scope>
    <source>
        <strain evidence="2 4">HArc-curdl5-1</strain>
        <strain evidence="3">HArc-curdl7</strain>
    </source>
</reference>
<evidence type="ECO:0000259" key="1">
    <source>
        <dbReference type="PROSITE" id="PS50983"/>
    </source>
</evidence>
<dbReference type="EMBL" id="JAOPKD010000010">
    <property type="protein sequence ID" value="MCU4727509.1"/>
    <property type="molecule type" value="Genomic_DNA"/>
</dbReference>
<gene>
    <name evidence="3" type="ORF">OB914_11080</name>
    <name evidence="2" type="ORF">OB916_10405</name>
</gene>
<dbReference type="Gene3D" id="3.40.50.1980">
    <property type="entry name" value="Nitrogenase molybdenum iron protein domain"/>
    <property type="match status" value="2"/>
</dbReference>
<dbReference type="PROSITE" id="PS50983">
    <property type="entry name" value="FE_B12_PBP"/>
    <property type="match status" value="1"/>
</dbReference>
<sequence>MRVVSLLPAATEICFALGIEPVGVSSECDYPPAARSIPAVERSRIGDAADSAAINEQVAAAEEGGGLYEIDAELLAELDPDLVITQGICDVCAVDRVLVVEVIDDLDLETEILTADPHSLSDLYEDVRRIGRATDREQEAVELVSEWRSRIGTVRDRTAALDTPSVTVLDWMDPVMVAGHWVPDLVAAAGGTYPLAASGERSRPREWGEIRDADPDVLIAAPCGYGLEQTLENRRELTDRPGWDDLRAVREDRVYALDGHHYVNRPGPRLIETAEHLAGLIHPEEFPQPPRNVARQLSG</sequence>
<organism evidence="3 5">
    <name type="scientific">Halapricum hydrolyticum</name>
    <dbReference type="NCBI Taxonomy" id="2979991"/>
    <lineage>
        <taxon>Archaea</taxon>
        <taxon>Methanobacteriati</taxon>
        <taxon>Methanobacteriota</taxon>
        <taxon>Stenosarchaea group</taxon>
        <taxon>Halobacteria</taxon>
        <taxon>Halobacteriales</taxon>
        <taxon>Haloarculaceae</taxon>
        <taxon>Halapricum</taxon>
    </lineage>
</organism>
<dbReference type="CDD" id="cd01144">
    <property type="entry name" value="BtuF"/>
    <property type="match status" value="1"/>
</dbReference>
<dbReference type="AlphaFoldDB" id="A0AAE3ID51"/>
<dbReference type="PANTHER" id="PTHR42860">
    <property type="entry name" value="VITAMIN B12-BINDING PROTEIN"/>
    <property type="match status" value="1"/>
</dbReference>
<proteinExistence type="predicted"/>
<name>A0AAE3ID51_9EURY</name>
<dbReference type="Proteomes" id="UP001208186">
    <property type="component" value="Unassembled WGS sequence"/>
</dbReference>